<accession>A0ACC2T9M3</accession>
<keyword evidence="2" id="KW-1185">Reference proteome</keyword>
<protein>
    <submittedName>
        <fullName evidence="1">Uncharacterized protein</fullName>
    </submittedName>
</protein>
<name>A0ACC2T9M3_9FUNG</name>
<gene>
    <name evidence="1" type="ORF">DSO57_1000176</name>
</gene>
<comment type="caution">
    <text evidence="1">The sequence shown here is derived from an EMBL/GenBank/DDBJ whole genome shotgun (WGS) entry which is preliminary data.</text>
</comment>
<dbReference type="Proteomes" id="UP001165960">
    <property type="component" value="Unassembled WGS sequence"/>
</dbReference>
<dbReference type="EMBL" id="QTSX02003551">
    <property type="protein sequence ID" value="KAJ9071171.1"/>
    <property type="molecule type" value="Genomic_DNA"/>
</dbReference>
<sequence length="103" mass="11511">MTKPRSTQSEHHAADLVSHYNPTNQSKPGKTRPAINLTSHPCSFHPNRITNELQKSQPLNRQKQTLKIDHHANLGSTTKSHCDNSNLARPPASSRSIEAWQAQ</sequence>
<proteinExistence type="predicted"/>
<reference evidence="1" key="1">
    <citation type="submission" date="2022-04" db="EMBL/GenBank/DDBJ databases">
        <title>Genome of the entomopathogenic fungus Entomophthora muscae.</title>
        <authorList>
            <person name="Elya C."/>
            <person name="Lovett B.R."/>
            <person name="Lee E."/>
            <person name="Macias A.M."/>
            <person name="Hajek A.E."/>
            <person name="De Bivort B.L."/>
            <person name="Kasson M.T."/>
            <person name="De Fine Licht H.H."/>
            <person name="Stajich J.E."/>
        </authorList>
    </citation>
    <scope>NUCLEOTIDE SEQUENCE</scope>
    <source>
        <strain evidence="1">Berkeley</strain>
    </source>
</reference>
<evidence type="ECO:0000313" key="2">
    <source>
        <dbReference type="Proteomes" id="UP001165960"/>
    </source>
</evidence>
<organism evidence="1 2">
    <name type="scientific">Entomophthora muscae</name>
    <dbReference type="NCBI Taxonomy" id="34485"/>
    <lineage>
        <taxon>Eukaryota</taxon>
        <taxon>Fungi</taxon>
        <taxon>Fungi incertae sedis</taxon>
        <taxon>Zoopagomycota</taxon>
        <taxon>Entomophthoromycotina</taxon>
        <taxon>Entomophthoromycetes</taxon>
        <taxon>Entomophthorales</taxon>
        <taxon>Entomophthoraceae</taxon>
        <taxon>Entomophthora</taxon>
    </lineage>
</organism>
<evidence type="ECO:0000313" key="1">
    <source>
        <dbReference type="EMBL" id="KAJ9071171.1"/>
    </source>
</evidence>